<dbReference type="PANTHER" id="PTHR31836">
    <property type="match status" value="1"/>
</dbReference>
<evidence type="ECO:0000256" key="2">
    <source>
        <dbReference type="SAM" id="SignalP"/>
    </source>
</evidence>
<evidence type="ECO:0000313" key="4">
    <source>
        <dbReference type="Proteomes" id="UP000815677"/>
    </source>
</evidence>
<reference evidence="3" key="1">
    <citation type="submission" date="2014-09" db="EMBL/GenBank/DDBJ databases">
        <title>Genome sequence of the luminous mushroom Mycena chlorophos for searching fungal bioluminescence genes.</title>
        <authorList>
            <person name="Tanaka Y."/>
            <person name="Kasuga D."/>
            <person name="Oba Y."/>
            <person name="Hase S."/>
            <person name="Sato K."/>
            <person name="Oba Y."/>
            <person name="Sakakibara Y."/>
        </authorList>
    </citation>
    <scope>NUCLEOTIDE SEQUENCE</scope>
</reference>
<feature type="signal peptide" evidence="2">
    <location>
        <begin position="1"/>
        <end position="20"/>
    </location>
</feature>
<dbReference type="PANTHER" id="PTHR31836:SF28">
    <property type="entry name" value="SRCR DOMAIN-CONTAINING PROTEIN-RELATED"/>
    <property type="match status" value="1"/>
</dbReference>
<dbReference type="Proteomes" id="UP000815677">
    <property type="component" value="Unassembled WGS sequence"/>
</dbReference>
<dbReference type="CDD" id="cd22191">
    <property type="entry name" value="DPBB_RlpA_EXP_N-like"/>
    <property type="match status" value="1"/>
</dbReference>
<evidence type="ECO:0000313" key="3">
    <source>
        <dbReference type="EMBL" id="GAT43309.1"/>
    </source>
</evidence>
<evidence type="ECO:0000256" key="1">
    <source>
        <dbReference type="ARBA" id="ARBA00022729"/>
    </source>
</evidence>
<dbReference type="InterPro" id="IPR051477">
    <property type="entry name" value="Expansin_CellWall"/>
</dbReference>
<gene>
    <name evidence="3" type="ORF">MCHLO_00997</name>
</gene>
<proteinExistence type="predicted"/>
<feature type="chain" id="PRO_5047362232" description="RlpA-like protein double-psi beta-barrel domain-containing protein" evidence="2">
    <location>
        <begin position="21"/>
        <end position="147"/>
    </location>
</feature>
<keyword evidence="4" id="KW-1185">Reference proteome</keyword>
<keyword evidence="1 2" id="KW-0732">Signal</keyword>
<name>A0ABQ0KWM3_MYCCL</name>
<dbReference type="EMBL" id="DF838810">
    <property type="protein sequence ID" value="GAT43309.1"/>
    <property type="molecule type" value="Genomic_DNA"/>
</dbReference>
<protein>
    <recommendedName>
        <fullName evidence="5">RlpA-like protein double-psi beta-barrel domain-containing protein</fullName>
    </recommendedName>
</protein>
<dbReference type="SUPFAM" id="SSF50685">
    <property type="entry name" value="Barwin-like endoglucanases"/>
    <property type="match status" value="1"/>
</dbReference>
<accession>A0ABQ0KWM3</accession>
<evidence type="ECO:0008006" key="5">
    <source>
        <dbReference type="Google" id="ProtNLM"/>
    </source>
</evidence>
<organism evidence="3 4">
    <name type="scientific">Mycena chlorophos</name>
    <name type="common">Agaric fungus</name>
    <name type="synonym">Agaricus chlorophos</name>
    <dbReference type="NCBI Taxonomy" id="658473"/>
    <lineage>
        <taxon>Eukaryota</taxon>
        <taxon>Fungi</taxon>
        <taxon>Dikarya</taxon>
        <taxon>Basidiomycota</taxon>
        <taxon>Agaricomycotina</taxon>
        <taxon>Agaricomycetes</taxon>
        <taxon>Agaricomycetidae</taxon>
        <taxon>Agaricales</taxon>
        <taxon>Marasmiineae</taxon>
        <taxon>Mycenaceae</taxon>
        <taxon>Mycena</taxon>
    </lineage>
</organism>
<dbReference type="InterPro" id="IPR036908">
    <property type="entry name" value="RlpA-like_sf"/>
</dbReference>
<sequence>MLSKTPAAAFLVALLPVLGALQSRGYCSGSGCNTNSTAQALANGTQYNGTASVYNPNGAIGACGTTVQNSDHVVAIGLDNWDNGAHCGETLTVQYTLGGTSIQLLVVDKCMGCSANDDAIALTSASMELVDADYVSGESIPVIWGLI</sequence>
<dbReference type="Gene3D" id="2.40.40.10">
    <property type="entry name" value="RlpA-like domain"/>
    <property type="match status" value="1"/>
</dbReference>